<dbReference type="RefSeq" id="WP_173684409.1">
    <property type="nucleotide sequence ID" value="NZ_JBBMEI010000024.1"/>
</dbReference>
<organism evidence="1 2">
    <name type="scientific">Blautia intestinihominis</name>
    <dbReference type="NCBI Taxonomy" id="3133152"/>
    <lineage>
        <taxon>Bacteria</taxon>
        <taxon>Bacillati</taxon>
        <taxon>Bacillota</taxon>
        <taxon>Clostridia</taxon>
        <taxon>Lachnospirales</taxon>
        <taxon>Lachnospiraceae</taxon>
        <taxon>Blautia</taxon>
    </lineage>
</organism>
<name>A0ABV1ALU1_9FIRM</name>
<keyword evidence="2" id="KW-1185">Reference proteome</keyword>
<comment type="caution">
    <text evidence="1">The sequence shown here is derived from an EMBL/GenBank/DDBJ whole genome shotgun (WGS) entry which is preliminary data.</text>
</comment>
<dbReference type="EMBL" id="JBBMEI010000024">
    <property type="protein sequence ID" value="MEQ2358488.1"/>
    <property type="molecule type" value="Genomic_DNA"/>
</dbReference>
<reference evidence="1 2" key="1">
    <citation type="submission" date="2024-03" db="EMBL/GenBank/DDBJ databases">
        <title>Human intestinal bacterial collection.</title>
        <authorList>
            <person name="Pauvert C."/>
            <person name="Hitch T.C.A."/>
            <person name="Clavel T."/>
        </authorList>
    </citation>
    <scope>NUCLEOTIDE SEQUENCE [LARGE SCALE GENOMIC DNA]</scope>
    <source>
        <strain evidence="1 2">CLA-AA-H95</strain>
    </source>
</reference>
<accession>A0ABV1ALU1</accession>
<evidence type="ECO:0008006" key="3">
    <source>
        <dbReference type="Google" id="ProtNLM"/>
    </source>
</evidence>
<evidence type="ECO:0000313" key="1">
    <source>
        <dbReference type="EMBL" id="MEQ2358488.1"/>
    </source>
</evidence>
<evidence type="ECO:0000313" key="2">
    <source>
        <dbReference type="Proteomes" id="UP001446032"/>
    </source>
</evidence>
<dbReference type="GeneID" id="97505775"/>
<protein>
    <recommendedName>
        <fullName evidence="3">Gallidermin/nisin family lantibiotic</fullName>
    </recommendedName>
</protein>
<sequence>MNDVKLENVELQEEEVNIYTPACGETRYKCIADCLMGNCFITCDY</sequence>
<dbReference type="Proteomes" id="UP001446032">
    <property type="component" value="Unassembled WGS sequence"/>
</dbReference>
<gene>
    <name evidence="1" type="ORF">WMO75_09120</name>
</gene>
<proteinExistence type="predicted"/>